<evidence type="ECO:0000256" key="1">
    <source>
        <dbReference type="SAM" id="Phobius"/>
    </source>
</evidence>
<keyword evidence="3" id="KW-1185">Reference proteome</keyword>
<organism evidence="2 3">
    <name type="scientific">Plasmodium ovale</name>
    <name type="common">malaria parasite P. ovale</name>
    <dbReference type="NCBI Taxonomy" id="36330"/>
    <lineage>
        <taxon>Eukaryota</taxon>
        <taxon>Sar</taxon>
        <taxon>Alveolata</taxon>
        <taxon>Apicomplexa</taxon>
        <taxon>Aconoidasida</taxon>
        <taxon>Haemosporida</taxon>
        <taxon>Plasmodiidae</taxon>
        <taxon>Plasmodium</taxon>
        <taxon>Plasmodium (Plasmodium)</taxon>
    </lineage>
</organism>
<dbReference type="Proteomes" id="UP000242942">
    <property type="component" value="Apicoplast API"/>
</dbReference>
<feature type="transmembrane region" description="Helical" evidence="1">
    <location>
        <begin position="6"/>
        <end position="21"/>
    </location>
</feature>
<keyword evidence="1" id="KW-1133">Transmembrane helix</keyword>
<accession>A0A1D3UB18</accession>
<proteinExistence type="predicted"/>
<name>A0A1D3UB18_PLAOA</name>
<keyword evidence="1" id="KW-0812">Transmembrane</keyword>
<reference evidence="2 3" key="1">
    <citation type="submission" date="2016-06" db="EMBL/GenBank/DDBJ databases">
        <authorList>
            <consortium name="Pathogen Informatics"/>
        </authorList>
    </citation>
    <scope>NUCLEOTIDE SEQUENCE [LARGE SCALE GENOMIC DNA]</scope>
    <source>
        <strain evidence="2">PocGH01</strain>
    </source>
</reference>
<gene>
    <name evidence="2" type="primary">ORF105</name>
    <name evidence="2" type="ORF">POCGH01_API003900</name>
</gene>
<evidence type="ECO:0000313" key="2">
    <source>
        <dbReference type="EMBL" id="SCQ17349.1"/>
    </source>
</evidence>
<dbReference type="AlphaFoldDB" id="A0A1D3UB18"/>
<dbReference type="EMBL" id="LT594596">
    <property type="protein sequence ID" value="SCQ17349.1"/>
    <property type="molecule type" value="Genomic_DNA"/>
</dbReference>
<feature type="transmembrane region" description="Helical" evidence="1">
    <location>
        <begin position="81"/>
        <end position="98"/>
    </location>
</feature>
<protein>
    <submittedName>
        <fullName evidence="2">Uncharacterized protein</fullName>
    </submittedName>
</protein>
<sequence>MGSNPIFSLYIVIIFNLYYKLKKNLLLKKFKNKKKFNINKLNYIKNFNVLIKSKNSNNYIYNIIIYKYKNLKILYILSNKYSLLLIKIIHFWYILYYYNINYNNIFIIKNIFTYF</sequence>
<evidence type="ECO:0000313" key="3">
    <source>
        <dbReference type="Proteomes" id="UP000242942"/>
    </source>
</evidence>
<keyword evidence="1" id="KW-0472">Membrane</keyword>